<sequence length="88" mass="10384">MHCQDMCLLQTQVLKAKQILSENLNKTSVAVDILVIMKILLNWDIKSFQEQMDHFNNQMIINSFKFLQAKTLITYLDLIRHLQIAFMD</sequence>
<evidence type="ECO:0000313" key="2">
    <source>
        <dbReference type="Proteomes" id="UP000688137"/>
    </source>
</evidence>
<accession>A0A8S1PQN1</accession>
<reference evidence="1" key="1">
    <citation type="submission" date="2021-01" db="EMBL/GenBank/DDBJ databases">
        <authorList>
            <consortium name="Genoscope - CEA"/>
            <person name="William W."/>
        </authorList>
    </citation>
    <scope>NUCLEOTIDE SEQUENCE</scope>
</reference>
<dbReference type="EMBL" id="CAJJDM010000128">
    <property type="protein sequence ID" value="CAD8104979.1"/>
    <property type="molecule type" value="Genomic_DNA"/>
</dbReference>
<organism evidence="1 2">
    <name type="scientific">Paramecium primaurelia</name>
    <dbReference type="NCBI Taxonomy" id="5886"/>
    <lineage>
        <taxon>Eukaryota</taxon>
        <taxon>Sar</taxon>
        <taxon>Alveolata</taxon>
        <taxon>Ciliophora</taxon>
        <taxon>Intramacronucleata</taxon>
        <taxon>Oligohymenophorea</taxon>
        <taxon>Peniculida</taxon>
        <taxon>Parameciidae</taxon>
        <taxon>Paramecium</taxon>
    </lineage>
</organism>
<keyword evidence="2" id="KW-1185">Reference proteome</keyword>
<gene>
    <name evidence="1" type="ORF">PPRIM_AZ9-3.1.T1250167</name>
</gene>
<dbReference type="Proteomes" id="UP000688137">
    <property type="component" value="Unassembled WGS sequence"/>
</dbReference>
<proteinExistence type="predicted"/>
<name>A0A8S1PQN1_PARPR</name>
<evidence type="ECO:0000313" key="1">
    <source>
        <dbReference type="EMBL" id="CAD8104979.1"/>
    </source>
</evidence>
<comment type="caution">
    <text evidence="1">The sequence shown here is derived from an EMBL/GenBank/DDBJ whole genome shotgun (WGS) entry which is preliminary data.</text>
</comment>
<protein>
    <submittedName>
        <fullName evidence="1">Uncharacterized protein</fullName>
    </submittedName>
</protein>
<dbReference type="AlphaFoldDB" id="A0A8S1PQN1"/>